<evidence type="ECO:0000313" key="5">
    <source>
        <dbReference type="EMBL" id="MVT24800.1"/>
    </source>
</evidence>
<gene>
    <name evidence="5" type="ORF">GNZ21_00230</name>
</gene>
<dbReference type="OrthoDB" id="9785139at2"/>
<organism evidence="5 6">
    <name type="scientific">Nesterenkonia alkaliphila</name>
    <dbReference type="NCBI Taxonomy" id="1463631"/>
    <lineage>
        <taxon>Bacteria</taxon>
        <taxon>Bacillati</taxon>
        <taxon>Actinomycetota</taxon>
        <taxon>Actinomycetes</taxon>
        <taxon>Micrococcales</taxon>
        <taxon>Micrococcaceae</taxon>
        <taxon>Nesterenkonia</taxon>
    </lineage>
</organism>
<name>A0A7K1UE92_9MICC</name>
<dbReference type="GO" id="GO:0000976">
    <property type="term" value="F:transcription cis-regulatory region binding"/>
    <property type="evidence" value="ECO:0007669"/>
    <property type="project" value="TreeGrafter"/>
</dbReference>
<dbReference type="PANTHER" id="PTHR30146:SF109">
    <property type="entry name" value="HTH-TYPE TRANSCRIPTIONAL REGULATOR GALS"/>
    <property type="match status" value="1"/>
</dbReference>
<accession>A0A7K1UE92</accession>
<keyword evidence="2" id="KW-0238">DNA-binding</keyword>
<dbReference type="InterPro" id="IPR028082">
    <property type="entry name" value="Peripla_BP_I"/>
</dbReference>
<keyword evidence="6" id="KW-1185">Reference proteome</keyword>
<keyword evidence="3" id="KW-0804">Transcription</keyword>
<dbReference type="PANTHER" id="PTHR30146">
    <property type="entry name" value="LACI-RELATED TRANSCRIPTIONAL REPRESSOR"/>
    <property type="match status" value="1"/>
</dbReference>
<dbReference type="InterPro" id="IPR000843">
    <property type="entry name" value="HTH_LacI"/>
</dbReference>
<feature type="domain" description="HTH lacI-type" evidence="4">
    <location>
        <begin position="10"/>
        <end position="64"/>
    </location>
</feature>
<evidence type="ECO:0000256" key="1">
    <source>
        <dbReference type="ARBA" id="ARBA00023015"/>
    </source>
</evidence>
<dbReference type="SUPFAM" id="SSF53822">
    <property type="entry name" value="Periplasmic binding protein-like I"/>
    <property type="match status" value="1"/>
</dbReference>
<evidence type="ECO:0000256" key="2">
    <source>
        <dbReference type="ARBA" id="ARBA00023125"/>
    </source>
</evidence>
<keyword evidence="1" id="KW-0805">Transcription regulation</keyword>
<dbReference type="SUPFAM" id="SSF47413">
    <property type="entry name" value="lambda repressor-like DNA-binding domains"/>
    <property type="match status" value="1"/>
</dbReference>
<evidence type="ECO:0000256" key="3">
    <source>
        <dbReference type="ARBA" id="ARBA00023163"/>
    </source>
</evidence>
<dbReference type="CDD" id="cd01392">
    <property type="entry name" value="HTH_LacI"/>
    <property type="match status" value="1"/>
</dbReference>
<dbReference type="GO" id="GO:0003700">
    <property type="term" value="F:DNA-binding transcription factor activity"/>
    <property type="evidence" value="ECO:0007669"/>
    <property type="project" value="TreeGrafter"/>
</dbReference>
<dbReference type="Gene3D" id="3.40.50.2300">
    <property type="match status" value="2"/>
</dbReference>
<dbReference type="InterPro" id="IPR046335">
    <property type="entry name" value="LacI/GalR-like_sensor"/>
</dbReference>
<protein>
    <submittedName>
        <fullName evidence="5">Substrate-binding domain-containing protein</fullName>
    </submittedName>
</protein>
<dbReference type="InterPro" id="IPR010982">
    <property type="entry name" value="Lambda_DNA-bd_dom_sf"/>
</dbReference>
<dbReference type="PROSITE" id="PS50932">
    <property type="entry name" value="HTH_LACI_2"/>
    <property type="match status" value="1"/>
</dbReference>
<comment type="caution">
    <text evidence="5">The sequence shown here is derived from an EMBL/GenBank/DDBJ whole genome shotgun (WGS) entry which is preliminary data.</text>
</comment>
<sequence>MISERPVRAPSMIDVARRAGVSHQTVSRALNSPEALRSDTLARVQRAMRELGYRRNSQARALKTRRTGLIGVVSPGDVSFGPNRMTLAIEQACRERGFATALSVVRDAQQQTVESTLDFFLGYGIEAVVVIAPIPTVADAAKQLSRRMPVVMVTSGLSPAEEQNVVGIDQQMGARLAVQHLVELGHRRIAHLAGPGDWYDARGRIAGWQEVLIESGLDPTLRVSSPGWGAEHGYQAAQQLLDQDAALDAVFVSNDYMALGAVRAMEDAGLRVPEDISVVGFDDVDAAAYFAPALTTVRQPFEAAGRSAIDVLLRTAAGEHPGMDFIVPELRVRSSTRAR</sequence>
<evidence type="ECO:0000259" key="4">
    <source>
        <dbReference type="PROSITE" id="PS50932"/>
    </source>
</evidence>
<evidence type="ECO:0000313" key="6">
    <source>
        <dbReference type="Proteomes" id="UP000460157"/>
    </source>
</evidence>
<dbReference type="PROSITE" id="PS00356">
    <property type="entry name" value="HTH_LACI_1"/>
    <property type="match status" value="1"/>
</dbReference>
<proteinExistence type="predicted"/>
<dbReference type="AlphaFoldDB" id="A0A7K1UE92"/>
<reference evidence="5 6" key="1">
    <citation type="submission" date="2019-12" db="EMBL/GenBank/DDBJ databases">
        <title>Nesterenkonia muleiensis sp. nov., a novel actinobacterium isolated from sap of Populus euphratica.</title>
        <authorList>
            <person name="Wang R."/>
        </authorList>
    </citation>
    <scope>NUCLEOTIDE SEQUENCE [LARGE SCALE GENOMIC DNA]</scope>
    <source>
        <strain evidence="5 6">F10</strain>
    </source>
</reference>
<dbReference type="Pfam" id="PF00356">
    <property type="entry name" value="LacI"/>
    <property type="match status" value="1"/>
</dbReference>
<dbReference type="EMBL" id="WRPM01000004">
    <property type="protein sequence ID" value="MVT24800.1"/>
    <property type="molecule type" value="Genomic_DNA"/>
</dbReference>
<dbReference type="SMART" id="SM00354">
    <property type="entry name" value="HTH_LACI"/>
    <property type="match status" value="1"/>
</dbReference>
<dbReference type="Pfam" id="PF13377">
    <property type="entry name" value="Peripla_BP_3"/>
    <property type="match status" value="1"/>
</dbReference>
<dbReference type="RefSeq" id="WP_157320240.1">
    <property type="nucleotide sequence ID" value="NZ_BMFX01000020.1"/>
</dbReference>
<dbReference type="Proteomes" id="UP000460157">
    <property type="component" value="Unassembled WGS sequence"/>
</dbReference>
<dbReference type="Gene3D" id="1.10.260.40">
    <property type="entry name" value="lambda repressor-like DNA-binding domains"/>
    <property type="match status" value="1"/>
</dbReference>
<dbReference type="CDD" id="cd01574">
    <property type="entry name" value="PBP1_LacI"/>
    <property type="match status" value="1"/>
</dbReference>